<organism evidence="1 2">
    <name type="scientific">Luteibacter yeojuensis</name>
    <dbReference type="NCBI Taxonomy" id="345309"/>
    <lineage>
        <taxon>Bacteria</taxon>
        <taxon>Pseudomonadati</taxon>
        <taxon>Pseudomonadota</taxon>
        <taxon>Gammaproteobacteria</taxon>
        <taxon>Lysobacterales</taxon>
        <taxon>Rhodanobacteraceae</taxon>
        <taxon>Luteibacter</taxon>
    </lineage>
</organism>
<dbReference type="EMBL" id="JZRB01000018">
    <property type="protein sequence ID" value="KJV34797.1"/>
    <property type="molecule type" value="Genomic_DNA"/>
</dbReference>
<evidence type="ECO:0000313" key="1">
    <source>
        <dbReference type="EMBL" id="KJV34797.1"/>
    </source>
</evidence>
<keyword evidence="2" id="KW-1185">Reference proteome</keyword>
<name>A0A0F3KV08_9GAMM</name>
<evidence type="ECO:0000313" key="2">
    <source>
        <dbReference type="Proteomes" id="UP000033651"/>
    </source>
</evidence>
<proteinExistence type="predicted"/>
<sequence length="61" mass="6428">MGSLALLAGSRGDEAFERLLRLAADAAQAARDGSDLPTKLALRRVVSYLVTMGIASDDTLH</sequence>
<accession>A0A0F3KV08</accession>
<protein>
    <submittedName>
        <fullName evidence="1">Uncharacterized protein</fullName>
    </submittedName>
</protein>
<dbReference type="PATRIC" id="fig|345309.4.peg.1117"/>
<dbReference type="AlphaFoldDB" id="A0A0F3KV08"/>
<gene>
    <name evidence="1" type="ORF">VI08_09430</name>
</gene>
<comment type="caution">
    <text evidence="1">The sequence shown here is derived from an EMBL/GenBank/DDBJ whole genome shotgun (WGS) entry which is preliminary data.</text>
</comment>
<reference evidence="1 2" key="1">
    <citation type="submission" date="2015-03" db="EMBL/GenBank/DDBJ databases">
        <title>Draft genome sequence of Luteibacter yeojuensis strain SU11.</title>
        <authorList>
            <person name="Sulaiman J."/>
            <person name="Priya K."/>
            <person name="Chan K.-G."/>
        </authorList>
    </citation>
    <scope>NUCLEOTIDE SEQUENCE [LARGE SCALE GENOMIC DNA]</scope>
    <source>
        <strain evidence="1 2">SU11</strain>
    </source>
</reference>
<dbReference type="Proteomes" id="UP000033651">
    <property type="component" value="Unassembled WGS sequence"/>
</dbReference>